<dbReference type="Proteomes" id="UP000228621">
    <property type="component" value="Unassembled WGS sequence"/>
</dbReference>
<dbReference type="EMBL" id="NKHF01000036">
    <property type="protein sequence ID" value="PCK32291.1"/>
    <property type="molecule type" value="Genomic_DNA"/>
</dbReference>
<protein>
    <submittedName>
        <fullName evidence="3">Fructosamine kinase family protein</fullName>
    </submittedName>
</protein>
<dbReference type="AlphaFoldDB" id="A0A2A5JSN8"/>
<sequence>MWNKVNQQISESLHDAFEFSSKQTLKSYGSKKLYKIADEHHQFLVKVAPIQALERFECEVSNREKLIRDSDFLIADTITLGTSVEFCFLVLEWLELDHRNENWLECGQSLAKMHQRHEQEMYGLEEDNYIHELPQPNQWHKKWETFFAEERIGWQLQLLAEKGIILTDIDAFVEQIKPLLPHHVQPSLVHGNFWHGNIGFSHQKPVLFSPACYYGDREVDIAMASLFAPLPEDFYLGYESVYPLADNASERLDIYRLYPLLVQANLFAGKYIRDAAEQVESILK</sequence>
<keyword evidence="2 3" id="KW-0418">Kinase</keyword>
<name>A0A2A5JSN8_PSEO7</name>
<dbReference type="PANTHER" id="PTHR12149">
    <property type="entry name" value="FRUCTOSAMINE 3 KINASE-RELATED PROTEIN"/>
    <property type="match status" value="1"/>
</dbReference>
<dbReference type="Gene3D" id="3.30.200.20">
    <property type="entry name" value="Phosphorylase Kinase, domain 1"/>
    <property type="match status" value="1"/>
</dbReference>
<dbReference type="InterPro" id="IPR016477">
    <property type="entry name" value="Fructo-/Ketosamine-3-kinase"/>
</dbReference>
<dbReference type="SUPFAM" id="SSF56112">
    <property type="entry name" value="Protein kinase-like (PK-like)"/>
    <property type="match status" value="1"/>
</dbReference>
<dbReference type="RefSeq" id="WP_099641602.1">
    <property type="nucleotide sequence ID" value="NZ_NKHF01000036.1"/>
</dbReference>
<evidence type="ECO:0000313" key="4">
    <source>
        <dbReference type="Proteomes" id="UP000228621"/>
    </source>
</evidence>
<gene>
    <name evidence="3" type="ORF">CEX98_08155</name>
</gene>
<evidence type="ECO:0000313" key="3">
    <source>
        <dbReference type="EMBL" id="PCK32291.1"/>
    </source>
</evidence>
<comment type="caution">
    <text evidence="3">The sequence shown here is derived from an EMBL/GenBank/DDBJ whole genome shotgun (WGS) entry which is preliminary data.</text>
</comment>
<reference evidence="4" key="1">
    <citation type="journal article" date="2019" name="Genome Announc.">
        <title>Draft Genome Sequence of Pseudoalteromonas piscicida Strain 36Y ROTHPW, an Hypersaline Seawater Isolate from the South Coast of Sonora, Mexico.</title>
        <authorList>
            <person name="Sanchez-Diaz R."/>
            <person name="Molina-Garza Z.J."/>
            <person name="Cruz-Suarez L.E."/>
            <person name="Selvin J."/>
            <person name="Kiran G.S."/>
            <person name="Ibarra-Gamez J.C."/>
            <person name="Gomez-Gil B."/>
            <person name="Galaviz-Silva L."/>
        </authorList>
    </citation>
    <scope>NUCLEOTIDE SEQUENCE [LARGE SCALE GENOMIC DNA]</scope>
    <source>
        <strain evidence="4">36Y_RITHPW</strain>
    </source>
</reference>
<comment type="similarity">
    <text evidence="1 2">Belongs to the fructosamine kinase family.</text>
</comment>
<dbReference type="PANTHER" id="PTHR12149:SF8">
    <property type="entry name" value="PROTEIN-RIBULOSAMINE 3-KINASE"/>
    <property type="match status" value="1"/>
</dbReference>
<dbReference type="InterPro" id="IPR011009">
    <property type="entry name" value="Kinase-like_dom_sf"/>
</dbReference>
<proteinExistence type="inferred from homology"/>
<accession>A0A2A5JSN8</accession>
<dbReference type="Gene3D" id="3.90.1200.10">
    <property type="match status" value="1"/>
</dbReference>
<dbReference type="OrthoDB" id="5291879at2"/>
<dbReference type="PIRSF" id="PIRSF006221">
    <property type="entry name" value="Ketosamine-3-kinase"/>
    <property type="match status" value="1"/>
</dbReference>
<keyword evidence="4" id="KW-1185">Reference proteome</keyword>
<organism evidence="3 4">
    <name type="scientific">Pseudoalteromonas piscicida</name>
    <dbReference type="NCBI Taxonomy" id="43662"/>
    <lineage>
        <taxon>Bacteria</taxon>
        <taxon>Pseudomonadati</taxon>
        <taxon>Pseudomonadota</taxon>
        <taxon>Gammaproteobacteria</taxon>
        <taxon>Alteromonadales</taxon>
        <taxon>Pseudoalteromonadaceae</taxon>
        <taxon>Pseudoalteromonas</taxon>
    </lineage>
</organism>
<evidence type="ECO:0000256" key="1">
    <source>
        <dbReference type="ARBA" id="ARBA00009460"/>
    </source>
</evidence>
<dbReference type="GO" id="GO:0016301">
    <property type="term" value="F:kinase activity"/>
    <property type="evidence" value="ECO:0007669"/>
    <property type="project" value="UniProtKB-UniRule"/>
</dbReference>
<dbReference type="Pfam" id="PF03881">
    <property type="entry name" value="Fructosamin_kin"/>
    <property type="match status" value="1"/>
</dbReference>
<keyword evidence="2" id="KW-0808">Transferase</keyword>
<evidence type="ECO:0000256" key="2">
    <source>
        <dbReference type="PIRNR" id="PIRNR006221"/>
    </source>
</evidence>